<keyword evidence="2" id="KW-1185">Reference proteome</keyword>
<gene>
    <name evidence="1" type="ORF">RchiOBHm_Chr7g0194121</name>
</gene>
<organism evidence="1 2">
    <name type="scientific">Rosa chinensis</name>
    <name type="common">China rose</name>
    <dbReference type="NCBI Taxonomy" id="74649"/>
    <lineage>
        <taxon>Eukaryota</taxon>
        <taxon>Viridiplantae</taxon>
        <taxon>Streptophyta</taxon>
        <taxon>Embryophyta</taxon>
        <taxon>Tracheophyta</taxon>
        <taxon>Spermatophyta</taxon>
        <taxon>Magnoliopsida</taxon>
        <taxon>eudicotyledons</taxon>
        <taxon>Gunneridae</taxon>
        <taxon>Pentapetalae</taxon>
        <taxon>rosids</taxon>
        <taxon>fabids</taxon>
        <taxon>Rosales</taxon>
        <taxon>Rosaceae</taxon>
        <taxon>Rosoideae</taxon>
        <taxon>Rosoideae incertae sedis</taxon>
        <taxon>Rosa</taxon>
    </lineage>
</organism>
<name>A0A2P6P5Z5_ROSCH</name>
<dbReference type="PANTHER" id="PTHR33148">
    <property type="entry name" value="PLASTID MOVEMENT IMPAIRED PROTEIN-RELATED"/>
    <property type="match status" value="1"/>
</dbReference>
<dbReference type="Pfam" id="PF14009">
    <property type="entry name" value="PADRE"/>
    <property type="match status" value="1"/>
</dbReference>
<dbReference type="InterPro" id="IPR025322">
    <property type="entry name" value="PADRE_dom"/>
</dbReference>
<accession>A0A2P6P5Z5</accession>
<dbReference type="Gramene" id="PRQ17360">
    <property type="protein sequence ID" value="PRQ17360"/>
    <property type="gene ID" value="RchiOBHm_Chr7g0194121"/>
</dbReference>
<dbReference type="OrthoDB" id="1916282at2759"/>
<protein>
    <submittedName>
        <fullName evidence="1">Uncharacterized protein</fullName>
    </submittedName>
</protein>
<comment type="caution">
    <text evidence="1">The sequence shown here is derived from an EMBL/GenBank/DDBJ whole genome shotgun (WGS) entry which is preliminary data.</text>
</comment>
<dbReference type="AlphaFoldDB" id="A0A2P6P5Z5"/>
<dbReference type="Proteomes" id="UP000238479">
    <property type="component" value="Chromosome 7"/>
</dbReference>
<sequence length="225" mass="23450">MIDRSDCGQGGKEIFTMGNCSSLKGTCGECRNSIRVLTDSGGILQFKGPKLASEILAGFPGYGIFQQGKASVPLPEEEALTSGQFYLLPLRTKEEVPADYGVSVEVQEMGANEDLDGAEEAEPVKKSFGGASDCVENLANGSGGGLEVMPCGGDGVWRVKLVIDTKQLEEILSEGNTLALIEMMRMAATASATPKLQSKSLWGSGGGGVGIGSLSSPTCLRPPRP</sequence>
<proteinExistence type="predicted"/>
<dbReference type="EMBL" id="PDCK01000045">
    <property type="protein sequence ID" value="PRQ17360.1"/>
    <property type="molecule type" value="Genomic_DNA"/>
</dbReference>
<dbReference type="PANTHER" id="PTHR33148:SF33">
    <property type="entry name" value="DUF4228 DOMAIN PROTEIN"/>
    <property type="match status" value="1"/>
</dbReference>
<evidence type="ECO:0000313" key="1">
    <source>
        <dbReference type="EMBL" id="PRQ17360.1"/>
    </source>
</evidence>
<evidence type="ECO:0000313" key="2">
    <source>
        <dbReference type="Proteomes" id="UP000238479"/>
    </source>
</evidence>
<dbReference type="OMA" id="CPKSIRV"/>
<reference evidence="1 2" key="1">
    <citation type="journal article" date="2018" name="Nat. Genet.">
        <title>The Rosa genome provides new insights in the design of modern roses.</title>
        <authorList>
            <person name="Bendahmane M."/>
        </authorList>
    </citation>
    <scope>NUCLEOTIDE SEQUENCE [LARGE SCALE GENOMIC DNA]</scope>
    <source>
        <strain evidence="2">cv. Old Blush</strain>
    </source>
</reference>